<dbReference type="Gene3D" id="3.40.640.10">
    <property type="entry name" value="Type I PLP-dependent aspartate aminotransferase-like (Major domain)"/>
    <property type="match status" value="1"/>
</dbReference>
<dbReference type="Pfam" id="PF00202">
    <property type="entry name" value="Aminotran_3"/>
    <property type="match status" value="1"/>
</dbReference>
<dbReference type="GO" id="GO:0030170">
    <property type="term" value="F:pyridoxal phosphate binding"/>
    <property type="evidence" value="ECO:0007669"/>
    <property type="project" value="InterPro"/>
</dbReference>
<dbReference type="PROSITE" id="PS00600">
    <property type="entry name" value="AA_TRANSFER_CLASS_3"/>
    <property type="match status" value="1"/>
</dbReference>
<dbReference type="InterPro" id="IPR015422">
    <property type="entry name" value="PyrdxlP-dep_Trfase_small"/>
</dbReference>
<dbReference type="InterPro" id="IPR005814">
    <property type="entry name" value="Aminotrans_3"/>
</dbReference>
<dbReference type="GO" id="GO:0008483">
    <property type="term" value="F:transaminase activity"/>
    <property type="evidence" value="ECO:0007669"/>
    <property type="project" value="UniProtKB-KW"/>
</dbReference>
<accession>A0A1Y2KY54</accession>
<dbReference type="InterPro" id="IPR015424">
    <property type="entry name" value="PyrdxlP-dep_Trfase"/>
</dbReference>
<dbReference type="Proteomes" id="UP000193391">
    <property type="component" value="Unassembled WGS sequence"/>
</dbReference>
<dbReference type="GO" id="GO:0005829">
    <property type="term" value="C:cytosol"/>
    <property type="evidence" value="ECO:0007669"/>
    <property type="project" value="TreeGrafter"/>
</dbReference>
<dbReference type="PIRSF" id="PIRSF000521">
    <property type="entry name" value="Transaminase_4ab_Lys_Orn"/>
    <property type="match status" value="1"/>
</dbReference>
<dbReference type="PANTHER" id="PTHR43094:SF1">
    <property type="entry name" value="AMINOTRANSFERASE CLASS-III"/>
    <property type="match status" value="1"/>
</dbReference>
<dbReference type="PANTHER" id="PTHR43094">
    <property type="entry name" value="AMINOTRANSFERASE"/>
    <property type="match status" value="1"/>
</dbReference>
<comment type="cofactor">
    <cofactor evidence="1">
        <name>pyridoxal 5'-phosphate</name>
        <dbReference type="ChEBI" id="CHEBI:597326"/>
    </cofactor>
</comment>
<evidence type="ECO:0000313" key="7">
    <source>
        <dbReference type="EMBL" id="OSQ35876.1"/>
    </source>
</evidence>
<comment type="similarity">
    <text evidence="2 6">Belongs to the class-III pyridoxal-phosphate-dependent aminotransferase family.</text>
</comment>
<dbReference type="SUPFAM" id="SSF53383">
    <property type="entry name" value="PLP-dependent transferases"/>
    <property type="match status" value="1"/>
</dbReference>
<sequence>MPTSYDSDRLKKANSANILHPASVVADVATKGPRIIATGKGCFITDTDGKRQLDGVGGLWCMNIGYGRPEIGDAMKKASDQLGYFHTFGGHSNPAQIELAERLVAKMPDHINKVFFGSSGSDANDSLMKIVWYYNGLRGKPEKRKIISRKQAYHGTTIASASLTGLASFHRNFGLPLTEVKHTSLPHYYREGKPGESEQDFSNRLARELEDMIIAEGPETVGAFIAEPIMGAGGVITPPEGYFPAVQKVLKKHDILFICDEVVCGFGRLGDWFGHRVYDIRPDMIATAKGITSGYFPLSAAFISDDIWNVLRDGSATLGAFAHGFTYSGHPVGCAAAMANLDILENENLIGNAAEVGAYLHKSLAEALGDHAHVGEIRGHAMIGAIQLMADRDTKTGFDLKHKIAARCVAAIGELGVIYRPLPTADSIAFSPPLCLTRGEADQMVDALHKGFHQVMGNLSPEERKGLGT</sequence>
<dbReference type="Gene3D" id="3.90.1150.10">
    <property type="entry name" value="Aspartate Aminotransferase, domain 1"/>
    <property type="match status" value="1"/>
</dbReference>
<evidence type="ECO:0008006" key="9">
    <source>
        <dbReference type="Google" id="ProtNLM"/>
    </source>
</evidence>
<dbReference type="EMBL" id="JFKA01000014">
    <property type="protein sequence ID" value="OSQ35876.1"/>
    <property type="molecule type" value="Genomic_DNA"/>
</dbReference>
<dbReference type="InterPro" id="IPR049704">
    <property type="entry name" value="Aminotrans_3_PPA_site"/>
</dbReference>
<evidence type="ECO:0000256" key="2">
    <source>
        <dbReference type="ARBA" id="ARBA00008954"/>
    </source>
</evidence>
<dbReference type="NCBIfam" id="NF004767">
    <property type="entry name" value="PRK06105.1"/>
    <property type="match status" value="1"/>
</dbReference>
<evidence type="ECO:0000313" key="8">
    <source>
        <dbReference type="Proteomes" id="UP000193391"/>
    </source>
</evidence>
<dbReference type="OrthoDB" id="9801834at2"/>
<proteinExistence type="inferred from homology"/>
<protein>
    <recommendedName>
        <fullName evidence="9">Aminotransferase</fullName>
    </recommendedName>
</protein>
<keyword evidence="4" id="KW-0808">Transferase</keyword>
<keyword evidence="5 6" id="KW-0663">Pyridoxal phosphate</keyword>
<keyword evidence="8" id="KW-1185">Reference proteome</keyword>
<name>A0A1Y2KY54_9PROT</name>
<gene>
    <name evidence="7" type="ORF">TMES_19995</name>
</gene>
<evidence type="ECO:0000256" key="5">
    <source>
        <dbReference type="ARBA" id="ARBA00022898"/>
    </source>
</evidence>
<reference evidence="7 8" key="1">
    <citation type="submission" date="2014-03" db="EMBL/GenBank/DDBJ databases">
        <title>The draft genome sequence of Thalassospira mesophila JCM 18969.</title>
        <authorList>
            <person name="Lai Q."/>
            <person name="Shao Z."/>
        </authorList>
    </citation>
    <scope>NUCLEOTIDE SEQUENCE [LARGE SCALE GENOMIC DNA]</scope>
    <source>
        <strain evidence="7 8">JCM 18969</strain>
    </source>
</reference>
<dbReference type="InterPro" id="IPR015421">
    <property type="entry name" value="PyrdxlP-dep_Trfase_major"/>
</dbReference>
<evidence type="ECO:0000256" key="6">
    <source>
        <dbReference type="RuleBase" id="RU003560"/>
    </source>
</evidence>
<keyword evidence="3" id="KW-0032">Aminotransferase</keyword>
<dbReference type="RefSeq" id="WP_085585895.1">
    <property type="nucleotide sequence ID" value="NZ_JFKA01000014.1"/>
</dbReference>
<evidence type="ECO:0000256" key="3">
    <source>
        <dbReference type="ARBA" id="ARBA00022576"/>
    </source>
</evidence>
<evidence type="ECO:0000256" key="4">
    <source>
        <dbReference type="ARBA" id="ARBA00022679"/>
    </source>
</evidence>
<evidence type="ECO:0000256" key="1">
    <source>
        <dbReference type="ARBA" id="ARBA00001933"/>
    </source>
</evidence>
<dbReference type="FunFam" id="3.40.640.10:FF:000014">
    <property type="entry name" value="Adenosylmethionine-8-amino-7-oxononanoate aminotransferase, probable"/>
    <property type="match status" value="1"/>
</dbReference>
<dbReference type="CDD" id="cd00610">
    <property type="entry name" value="OAT_like"/>
    <property type="match status" value="1"/>
</dbReference>
<dbReference type="AlphaFoldDB" id="A0A1Y2KY54"/>
<comment type="caution">
    <text evidence="7">The sequence shown here is derived from an EMBL/GenBank/DDBJ whole genome shotgun (WGS) entry which is preliminary data.</text>
</comment>
<dbReference type="STRING" id="1293891.TMES_19995"/>
<organism evidence="7 8">
    <name type="scientific">Thalassospira mesophila</name>
    <dbReference type="NCBI Taxonomy" id="1293891"/>
    <lineage>
        <taxon>Bacteria</taxon>
        <taxon>Pseudomonadati</taxon>
        <taxon>Pseudomonadota</taxon>
        <taxon>Alphaproteobacteria</taxon>
        <taxon>Rhodospirillales</taxon>
        <taxon>Thalassospiraceae</taxon>
        <taxon>Thalassospira</taxon>
    </lineage>
</organism>